<dbReference type="SUPFAM" id="SSF54427">
    <property type="entry name" value="NTF2-like"/>
    <property type="match status" value="1"/>
</dbReference>
<dbReference type="AlphaFoldDB" id="A0A327NTW5"/>
<dbReference type="Gene3D" id="3.10.450.50">
    <property type="match status" value="1"/>
</dbReference>
<dbReference type="OrthoDB" id="582586at2"/>
<dbReference type="EMBL" id="QLII01000001">
    <property type="protein sequence ID" value="RAI77426.1"/>
    <property type="molecule type" value="Genomic_DNA"/>
</dbReference>
<dbReference type="RefSeq" id="WP_111348061.1">
    <property type="nucleotide sequence ID" value="NZ_QLII01000001.1"/>
</dbReference>
<evidence type="ECO:0000259" key="1">
    <source>
        <dbReference type="Pfam" id="PF13474"/>
    </source>
</evidence>
<dbReference type="Pfam" id="PF13474">
    <property type="entry name" value="SnoaL_3"/>
    <property type="match status" value="1"/>
</dbReference>
<sequence>MKRLLCLGIMALLTNTIYGQGKATDKDEKAVRAATESLITSWQNHNYNDMATYTTQDVDWVNIVGMWWKGREAVANAHQAFHQSMFKNTSLSTANVTVRFITPNVAIVHHLTNIGAFTTPSGHQGGNDQNLATLVFVKQAGKWLLTAGQNVPVDTNAAKHDPVNAIR</sequence>
<comment type="caution">
    <text evidence="2">The sequence shown here is derived from an EMBL/GenBank/DDBJ whole genome shotgun (WGS) entry which is preliminary data.</text>
</comment>
<dbReference type="Proteomes" id="UP000249016">
    <property type="component" value="Unassembled WGS sequence"/>
</dbReference>
<organism evidence="2 3">
    <name type="scientific">Spirosoma telluris</name>
    <dbReference type="NCBI Taxonomy" id="2183553"/>
    <lineage>
        <taxon>Bacteria</taxon>
        <taxon>Pseudomonadati</taxon>
        <taxon>Bacteroidota</taxon>
        <taxon>Cytophagia</taxon>
        <taxon>Cytophagales</taxon>
        <taxon>Cytophagaceae</taxon>
        <taxon>Spirosoma</taxon>
    </lineage>
</organism>
<name>A0A327NTW5_9BACT</name>
<gene>
    <name evidence="2" type="ORF">HMF3257_30510</name>
</gene>
<dbReference type="InterPro" id="IPR037401">
    <property type="entry name" value="SnoaL-like"/>
</dbReference>
<protein>
    <recommendedName>
        <fullName evidence="1">SnoaL-like domain-containing protein</fullName>
    </recommendedName>
</protein>
<keyword evidence="3" id="KW-1185">Reference proteome</keyword>
<dbReference type="InterPro" id="IPR011944">
    <property type="entry name" value="Steroid_delta5-4_isomerase"/>
</dbReference>
<dbReference type="InterPro" id="IPR032710">
    <property type="entry name" value="NTF2-like_dom_sf"/>
</dbReference>
<proteinExistence type="predicted"/>
<dbReference type="NCBIfam" id="TIGR02246">
    <property type="entry name" value="SgcJ/EcaC family oxidoreductase"/>
    <property type="match status" value="1"/>
</dbReference>
<feature type="domain" description="SnoaL-like" evidence="1">
    <location>
        <begin position="31"/>
        <end position="145"/>
    </location>
</feature>
<evidence type="ECO:0000313" key="2">
    <source>
        <dbReference type="EMBL" id="RAI77426.1"/>
    </source>
</evidence>
<evidence type="ECO:0000313" key="3">
    <source>
        <dbReference type="Proteomes" id="UP000249016"/>
    </source>
</evidence>
<accession>A0A327NTW5</accession>
<reference evidence="2 3" key="1">
    <citation type="submission" date="2018-06" db="EMBL/GenBank/DDBJ databases">
        <title>Spirosoma sp. HMF3257 Genome sequencing and assembly.</title>
        <authorList>
            <person name="Kang H."/>
            <person name="Cha I."/>
            <person name="Kim H."/>
            <person name="Kang J."/>
            <person name="Joh K."/>
        </authorList>
    </citation>
    <scope>NUCLEOTIDE SEQUENCE [LARGE SCALE GENOMIC DNA]</scope>
    <source>
        <strain evidence="2 3">HMF3257</strain>
    </source>
</reference>